<dbReference type="InterPro" id="IPR027417">
    <property type="entry name" value="P-loop_NTPase"/>
</dbReference>
<evidence type="ECO:0000256" key="1">
    <source>
        <dbReference type="ARBA" id="ARBA00022448"/>
    </source>
</evidence>
<dbReference type="OrthoDB" id="9801987at2"/>
<comment type="caution">
    <text evidence="5">The sequence shown here is derived from an EMBL/GenBank/DDBJ whole genome shotgun (WGS) entry which is preliminary data.</text>
</comment>
<name>A0A098S9E1_9BACT</name>
<dbReference type="InterPro" id="IPR003593">
    <property type="entry name" value="AAA+_ATPase"/>
</dbReference>
<dbReference type="Gene3D" id="3.40.50.300">
    <property type="entry name" value="P-loop containing nucleotide triphosphate hydrolases"/>
    <property type="match status" value="1"/>
</dbReference>
<keyword evidence="1" id="KW-0813">Transport</keyword>
<dbReference type="PANTHER" id="PTHR42939:SF1">
    <property type="entry name" value="ABC TRANSPORTER ATP-BINDING PROTEIN ALBC-RELATED"/>
    <property type="match status" value="1"/>
</dbReference>
<gene>
    <name evidence="5" type="ORF">IX84_08755</name>
</gene>
<feature type="domain" description="ABC transporter" evidence="4">
    <location>
        <begin position="2"/>
        <end position="231"/>
    </location>
</feature>
<dbReference type="PROSITE" id="PS00211">
    <property type="entry name" value="ABC_TRANSPORTER_1"/>
    <property type="match status" value="1"/>
</dbReference>
<sequence length="235" mass="26189">MIHLEQLSKKYGDKVALDIEQLDISAGERFGLVGNNGAGKTTLFSLLLDLIRPTTGTVWSKETAVSNSDAWKDYTGAFIDESFLIGYQTPEEYFNFVGQLYGMNPSDVKLFLERFTEFFNGEILDSGKYIRNMSKGNKKKIGIAAALLGSPELVILDEPFANLDPSSQIRLKNLIRELPPELTVLISSHDLAHVTEVCQRIVLLEDGKVIRDIKDAPERTLEELEAYFAGEEPVG</sequence>
<evidence type="ECO:0000259" key="4">
    <source>
        <dbReference type="PROSITE" id="PS50893"/>
    </source>
</evidence>
<dbReference type="PANTHER" id="PTHR42939">
    <property type="entry name" value="ABC TRANSPORTER ATP-BINDING PROTEIN ALBC-RELATED"/>
    <property type="match status" value="1"/>
</dbReference>
<dbReference type="SUPFAM" id="SSF52540">
    <property type="entry name" value="P-loop containing nucleoside triphosphate hydrolases"/>
    <property type="match status" value="1"/>
</dbReference>
<evidence type="ECO:0000313" key="6">
    <source>
        <dbReference type="Proteomes" id="UP000029736"/>
    </source>
</evidence>
<evidence type="ECO:0000256" key="2">
    <source>
        <dbReference type="ARBA" id="ARBA00022741"/>
    </source>
</evidence>
<dbReference type="SMART" id="SM00382">
    <property type="entry name" value="AAA"/>
    <property type="match status" value="1"/>
</dbReference>
<dbReference type="InterPro" id="IPR017871">
    <property type="entry name" value="ABC_transporter-like_CS"/>
</dbReference>
<protein>
    <submittedName>
        <fullName evidence="5">ATP-binding protein</fullName>
    </submittedName>
</protein>
<dbReference type="EMBL" id="JPOS01000018">
    <property type="protein sequence ID" value="KGE88731.1"/>
    <property type="molecule type" value="Genomic_DNA"/>
</dbReference>
<keyword evidence="2" id="KW-0547">Nucleotide-binding</keyword>
<dbReference type="Proteomes" id="UP000029736">
    <property type="component" value="Unassembled WGS sequence"/>
</dbReference>
<dbReference type="PROSITE" id="PS50893">
    <property type="entry name" value="ABC_TRANSPORTER_2"/>
    <property type="match status" value="1"/>
</dbReference>
<dbReference type="GO" id="GO:0005524">
    <property type="term" value="F:ATP binding"/>
    <property type="evidence" value="ECO:0007669"/>
    <property type="project" value="UniProtKB-KW"/>
</dbReference>
<dbReference type="InterPro" id="IPR051782">
    <property type="entry name" value="ABC_Transporter_VariousFunc"/>
</dbReference>
<dbReference type="InterPro" id="IPR003439">
    <property type="entry name" value="ABC_transporter-like_ATP-bd"/>
</dbReference>
<dbReference type="GO" id="GO:0016887">
    <property type="term" value="F:ATP hydrolysis activity"/>
    <property type="evidence" value="ECO:0007669"/>
    <property type="project" value="InterPro"/>
</dbReference>
<dbReference type="AlphaFoldDB" id="A0A098S9E1"/>
<proteinExistence type="predicted"/>
<evidence type="ECO:0000256" key="3">
    <source>
        <dbReference type="ARBA" id="ARBA00022840"/>
    </source>
</evidence>
<keyword evidence="6" id="KW-1185">Reference proteome</keyword>
<dbReference type="CDD" id="cd03230">
    <property type="entry name" value="ABC_DR_subfamily_A"/>
    <property type="match status" value="1"/>
</dbReference>
<dbReference type="RefSeq" id="WP_044218605.1">
    <property type="nucleotide sequence ID" value="NZ_JBKAGJ010000018.1"/>
</dbReference>
<reference evidence="5 6" key="1">
    <citation type="journal article" date="2014" name="Int. J. Syst. Evol. Microbiol.">
        <title>Phaeodactylibacter xiamenensis gen. nov., sp. nov., a member of the family Saprospiraceae isolated from the marine alga Phaeodactylum tricornutum.</title>
        <authorList>
            <person name="Chen Z.Jr."/>
            <person name="Lei X."/>
            <person name="Lai Q."/>
            <person name="Li Y."/>
            <person name="Zhang B."/>
            <person name="Zhang J."/>
            <person name="Zhang H."/>
            <person name="Yang L."/>
            <person name="Zheng W."/>
            <person name="Tian Y."/>
            <person name="Yu Z."/>
            <person name="Xu H.Jr."/>
            <person name="Zheng T."/>
        </authorList>
    </citation>
    <scope>NUCLEOTIDE SEQUENCE [LARGE SCALE GENOMIC DNA]</scope>
    <source>
        <strain evidence="5 6">KD52</strain>
    </source>
</reference>
<accession>A0A098S9E1</accession>
<organism evidence="5 6">
    <name type="scientific">Phaeodactylibacter xiamenensis</name>
    <dbReference type="NCBI Taxonomy" id="1524460"/>
    <lineage>
        <taxon>Bacteria</taxon>
        <taxon>Pseudomonadati</taxon>
        <taxon>Bacteroidota</taxon>
        <taxon>Saprospiria</taxon>
        <taxon>Saprospirales</taxon>
        <taxon>Haliscomenobacteraceae</taxon>
        <taxon>Phaeodactylibacter</taxon>
    </lineage>
</organism>
<dbReference type="Pfam" id="PF00005">
    <property type="entry name" value="ABC_tran"/>
    <property type="match status" value="1"/>
</dbReference>
<dbReference type="STRING" id="1524460.IX84_08755"/>
<evidence type="ECO:0000313" key="5">
    <source>
        <dbReference type="EMBL" id="KGE88731.1"/>
    </source>
</evidence>
<keyword evidence="3 5" id="KW-0067">ATP-binding</keyword>